<dbReference type="InterPro" id="IPR037171">
    <property type="entry name" value="NagB/RpiA_transferase-like"/>
</dbReference>
<comment type="function">
    <text evidence="5">Repressor of the lactose catabolism operon. Galactose-6-phosphate is the inducer.</text>
</comment>
<evidence type="ECO:0000256" key="1">
    <source>
        <dbReference type="ARBA" id="ARBA00021390"/>
    </source>
</evidence>
<dbReference type="InterPro" id="IPR014036">
    <property type="entry name" value="DeoR-like_C"/>
</dbReference>
<reference evidence="7 8" key="1">
    <citation type="submission" date="2014-12" db="EMBL/GenBank/DDBJ databases">
        <title>Draft genome sequences of 29 type strains of Enterococci.</title>
        <authorList>
            <person name="Zhong Z."/>
            <person name="Sun Z."/>
            <person name="Liu W."/>
            <person name="Zhang W."/>
            <person name="Zhang H."/>
        </authorList>
    </citation>
    <scope>NUCLEOTIDE SEQUENCE [LARGE SCALE GENOMIC DNA]</scope>
    <source>
        <strain evidence="7 8">DSM 21207</strain>
    </source>
</reference>
<dbReference type="EMBL" id="JXKG01000011">
    <property type="protein sequence ID" value="OJG15060.1"/>
    <property type="molecule type" value="Genomic_DNA"/>
</dbReference>
<dbReference type="SUPFAM" id="SSF100950">
    <property type="entry name" value="NagB/RpiA/CoA transferase-like"/>
    <property type="match status" value="1"/>
</dbReference>
<dbReference type="AlphaFoldDB" id="A0A1L8R5M8"/>
<dbReference type="PROSITE" id="PS51000">
    <property type="entry name" value="HTH_DEOR_2"/>
    <property type="match status" value="1"/>
</dbReference>
<dbReference type="InterPro" id="IPR036388">
    <property type="entry name" value="WH-like_DNA-bd_sf"/>
</dbReference>
<dbReference type="Pfam" id="PF00455">
    <property type="entry name" value="DeoRC"/>
    <property type="match status" value="1"/>
</dbReference>
<dbReference type="Gene3D" id="3.40.50.1360">
    <property type="match status" value="1"/>
</dbReference>
<keyword evidence="3" id="KW-0805">Transcription regulation</keyword>
<dbReference type="SMART" id="SM01134">
    <property type="entry name" value="DeoRC"/>
    <property type="match status" value="1"/>
</dbReference>
<dbReference type="GO" id="GO:0003700">
    <property type="term" value="F:DNA-binding transcription factor activity"/>
    <property type="evidence" value="ECO:0007669"/>
    <property type="project" value="InterPro"/>
</dbReference>
<organism evidence="7 8">
    <name type="scientific">Enterococcus canintestini</name>
    <dbReference type="NCBI Taxonomy" id="317010"/>
    <lineage>
        <taxon>Bacteria</taxon>
        <taxon>Bacillati</taxon>
        <taxon>Bacillota</taxon>
        <taxon>Bacilli</taxon>
        <taxon>Lactobacillales</taxon>
        <taxon>Enterococcaceae</taxon>
        <taxon>Enterococcus</taxon>
    </lineage>
</organism>
<dbReference type="Pfam" id="PF08220">
    <property type="entry name" value="HTH_DeoR"/>
    <property type="match status" value="1"/>
</dbReference>
<keyword evidence="2" id="KW-0678">Repressor</keyword>
<dbReference type="InterPro" id="IPR001034">
    <property type="entry name" value="DeoR_HTH"/>
</dbReference>
<dbReference type="SMART" id="SM00420">
    <property type="entry name" value="HTH_DEOR"/>
    <property type="match status" value="1"/>
</dbReference>
<dbReference type="PANTHER" id="PTHR30363:SF4">
    <property type="entry name" value="GLYCEROL-3-PHOSPHATE REGULON REPRESSOR"/>
    <property type="match status" value="1"/>
</dbReference>
<dbReference type="SUPFAM" id="SSF46785">
    <property type="entry name" value="Winged helix' DNA-binding domain"/>
    <property type="match status" value="1"/>
</dbReference>
<dbReference type="InterPro" id="IPR050313">
    <property type="entry name" value="Carb_Metab_HTH_regulators"/>
</dbReference>
<dbReference type="Proteomes" id="UP000182835">
    <property type="component" value="Unassembled WGS sequence"/>
</dbReference>
<accession>A0A1L8R5M8</accession>
<feature type="domain" description="HTH deoR-type" evidence="6">
    <location>
        <begin position="10"/>
        <end position="65"/>
    </location>
</feature>
<dbReference type="PRINTS" id="PR00037">
    <property type="entry name" value="HTHLACR"/>
</dbReference>
<gene>
    <name evidence="7" type="ORF">RU96_GL000460</name>
</gene>
<evidence type="ECO:0000313" key="7">
    <source>
        <dbReference type="EMBL" id="OJG15060.1"/>
    </source>
</evidence>
<evidence type="ECO:0000256" key="2">
    <source>
        <dbReference type="ARBA" id="ARBA00022491"/>
    </source>
</evidence>
<evidence type="ECO:0000259" key="6">
    <source>
        <dbReference type="PROSITE" id="PS51000"/>
    </source>
</evidence>
<comment type="caution">
    <text evidence="7">The sequence shown here is derived from an EMBL/GenBank/DDBJ whole genome shotgun (WGS) entry which is preliminary data.</text>
</comment>
<evidence type="ECO:0000256" key="4">
    <source>
        <dbReference type="ARBA" id="ARBA00023163"/>
    </source>
</evidence>
<dbReference type="PANTHER" id="PTHR30363">
    <property type="entry name" value="HTH-TYPE TRANSCRIPTIONAL REGULATOR SRLR-RELATED"/>
    <property type="match status" value="1"/>
</dbReference>
<keyword evidence="4" id="KW-0804">Transcription</keyword>
<dbReference type="STRING" id="317010.RU96_GL000460"/>
<evidence type="ECO:0000256" key="5">
    <source>
        <dbReference type="ARBA" id="ARBA00024937"/>
    </source>
</evidence>
<protein>
    <recommendedName>
        <fullName evidence="1">Lactose phosphotransferase system repressor</fullName>
    </recommendedName>
</protein>
<evidence type="ECO:0000256" key="3">
    <source>
        <dbReference type="ARBA" id="ARBA00023015"/>
    </source>
</evidence>
<sequence length="259" mass="29558">MIEEGDEMLKTKRQQAIVALCELHGVVTVKFIQEQLNVSDMTIRRDLDELASQNLLIRVHGGAKSLNFENEKPTELSHGEKKQLHSREKEFIAKKAAEAIHENDTVFLGPGTTIELMTKYLPKKKLRIITNSLPVFNLLTTNDHYDLYLIGGAYRKITGAFVGSIANETIQKLSIQKAFVGVNGIMEEFVSTFSIEEGKFQQLVLDKAQQKFLVADAYKFNQSDFYNFYNLNEIDALYTDDTISEVVKNHYEQYTNIIH</sequence>
<proteinExistence type="predicted"/>
<dbReference type="Gene3D" id="1.10.10.10">
    <property type="entry name" value="Winged helix-like DNA-binding domain superfamily/Winged helix DNA-binding domain"/>
    <property type="match status" value="1"/>
</dbReference>
<name>A0A1L8R5M8_9ENTE</name>
<dbReference type="InterPro" id="IPR036390">
    <property type="entry name" value="WH_DNA-bd_sf"/>
</dbReference>
<evidence type="ECO:0000313" key="8">
    <source>
        <dbReference type="Proteomes" id="UP000182835"/>
    </source>
</evidence>